<organism evidence="2 3">
    <name type="scientific">Ridgeia piscesae</name>
    <name type="common">Tubeworm</name>
    <dbReference type="NCBI Taxonomy" id="27915"/>
    <lineage>
        <taxon>Eukaryota</taxon>
        <taxon>Metazoa</taxon>
        <taxon>Spiralia</taxon>
        <taxon>Lophotrochozoa</taxon>
        <taxon>Annelida</taxon>
        <taxon>Polychaeta</taxon>
        <taxon>Sedentaria</taxon>
        <taxon>Canalipalpata</taxon>
        <taxon>Sabellida</taxon>
        <taxon>Siboglinidae</taxon>
        <taxon>Ridgeia</taxon>
    </lineage>
</organism>
<evidence type="ECO:0000313" key="3">
    <source>
        <dbReference type="Proteomes" id="UP001209878"/>
    </source>
</evidence>
<dbReference type="SUPFAM" id="SSF47473">
    <property type="entry name" value="EF-hand"/>
    <property type="match status" value="1"/>
</dbReference>
<dbReference type="InterPro" id="IPR032675">
    <property type="entry name" value="LRR_dom_sf"/>
</dbReference>
<dbReference type="PANTHER" id="PTHR24114:SF50">
    <property type="entry name" value="RNI-LIKE PROTEIN"/>
    <property type="match status" value="1"/>
</dbReference>
<keyword evidence="3" id="KW-1185">Reference proteome</keyword>
<dbReference type="SMART" id="SM00368">
    <property type="entry name" value="LRR_RI"/>
    <property type="match status" value="7"/>
</dbReference>
<dbReference type="Proteomes" id="UP001209878">
    <property type="component" value="Unassembled WGS sequence"/>
</dbReference>
<comment type="caution">
    <text evidence="2">The sequence shown here is derived from an EMBL/GenBank/DDBJ whole genome shotgun (WGS) entry which is preliminary data.</text>
</comment>
<dbReference type="SUPFAM" id="SSF52047">
    <property type="entry name" value="RNI-like"/>
    <property type="match status" value="1"/>
</dbReference>
<dbReference type="Gene3D" id="3.80.10.10">
    <property type="entry name" value="Ribonuclease Inhibitor"/>
    <property type="match status" value="3"/>
</dbReference>
<dbReference type="Pfam" id="PF13516">
    <property type="entry name" value="LRR_6"/>
    <property type="match status" value="5"/>
</dbReference>
<proteinExistence type="predicted"/>
<reference evidence="2" key="1">
    <citation type="journal article" date="2023" name="Mol. Biol. Evol.">
        <title>Third-Generation Sequencing Reveals the Adaptive Role of the Epigenome in Three Deep-Sea Polychaetes.</title>
        <authorList>
            <person name="Perez M."/>
            <person name="Aroh O."/>
            <person name="Sun Y."/>
            <person name="Lan Y."/>
            <person name="Juniper S.K."/>
            <person name="Young C.R."/>
            <person name="Angers B."/>
            <person name="Qian P.Y."/>
        </authorList>
    </citation>
    <scope>NUCLEOTIDE SEQUENCE</scope>
    <source>
        <strain evidence="2">R07B-5</strain>
    </source>
</reference>
<sequence>MLSPFTGERSVASAASDGGRFLETRLAIASDHKLEYNNLDTMRLLYLRKCDAFGVAPCGNFLRHLESKTMDLKNQHLGPSGIRAVVTPLPINHTVTTVNLEGNDMQDRGARHVAEALLENIFVDELSLAYNRLTCKGAQYVCKLIMHNTVIRKLDISGNHLGDGAGICIAEMFGDNCQLTHLNLSNNDFGDQVGLALGPAIGTNDTLRTLDLSWNSIRLKGATAVAKGLQSNLRLHRLSLAWNGFDQDSAEMLGEALAENTTLKELDLTGNRMSDTAIVLLAQGIENNDGLVRLMISHNPFTGVGAYGLLDSARKNQNLSLTYLALKGITVDDDFVEALGEMTSTHPDLEAVYDVVPLKPTKVDAIDVIMTFLQENNTTPEELFDVTDAYEDRLISHEDFVDKLRQKRVPLNETQLQSLANLLDKRDRGFANIGFLLRKWQSLQEQDVSEELASENGTTEEQDNPETPTDDRPQMPERTDTVEWSVKPKT</sequence>
<dbReference type="EMBL" id="JAODUO010000057">
    <property type="protein sequence ID" value="KAK2191174.1"/>
    <property type="molecule type" value="Genomic_DNA"/>
</dbReference>
<evidence type="ECO:0000256" key="1">
    <source>
        <dbReference type="SAM" id="MobiDB-lite"/>
    </source>
</evidence>
<feature type="compositionally biased region" description="Basic and acidic residues" evidence="1">
    <location>
        <begin position="469"/>
        <end position="481"/>
    </location>
</feature>
<dbReference type="AlphaFoldDB" id="A0AAD9PAD1"/>
<dbReference type="InterPro" id="IPR001611">
    <property type="entry name" value="Leu-rich_rpt"/>
</dbReference>
<name>A0AAD9PAD1_RIDPI</name>
<protein>
    <submittedName>
        <fullName evidence="2">Uncharacterized protein</fullName>
    </submittedName>
</protein>
<dbReference type="InterPro" id="IPR052394">
    <property type="entry name" value="LRR-containing"/>
</dbReference>
<dbReference type="PANTHER" id="PTHR24114">
    <property type="entry name" value="LEUCINE RICH REPEAT FAMILY PROTEIN"/>
    <property type="match status" value="1"/>
</dbReference>
<feature type="region of interest" description="Disordered" evidence="1">
    <location>
        <begin position="446"/>
        <end position="490"/>
    </location>
</feature>
<feature type="compositionally biased region" description="Acidic residues" evidence="1">
    <location>
        <begin position="447"/>
        <end position="464"/>
    </location>
</feature>
<dbReference type="InterPro" id="IPR011992">
    <property type="entry name" value="EF-hand-dom_pair"/>
</dbReference>
<accession>A0AAD9PAD1</accession>
<gene>
    <name evidence="2" type="ORF">NP493_57g01064</name>
</gene>
<evidence type="ECO:0000313" key="2">
    <source>
        <dbReference type="EMBL" id="KAK2191174.1"/>
    </source>
</evidence>